<feature type="non-terminal residue" evidence="1">
    <location>
        <position position="58"/>
    </location>
</feature>
<dbReference type="EMBL" id="CAUOFW020000752">
    <property type="protein sequence ID" value="CAK9136423.1"/>
    <property type="molecule type" value="Genomic_DNA"/>
</dbReference>
<evidence type="ECO:0000313" key="2">
    <source>
        <dbReference type="Proteomes" id="UP001642360"/>
    </source>
</evidence>
<organism evidence="1 2">
    <name type="scientific">Ilex paraguariensis</name>
    <name type="common">yerba mate</name>
    <dbReference type="NCBI Taxonomy" id="185542"/>
    <lineage>
        <taxon>Eukaryota</taxon>
        <taxon>Viridiplantae</taxon>
        <taxon>Streptophyta</taxon>
        <taxon>Embryophyta</taxon>
        <taxon>Tracheophyta</taxon>
        <taxon>Spermatophyta</taxon>
        <taxon>Magnoliopsida</taxon>
        <taxon>eudicotyledons</taxon>
        <taxon>Gunneridae</taxon>
        <taxon>Pentapetalae</taxon>
        <taxon>asterids</taxon>
        <taxon>campanulids</taxon>
        <taxon>Aquifoliales</taxon>
        <taxon>Aquifoliaceae</taxon>
        <taxon>Ilex</taxon>
    </lineage>
</organism>
<name>A0ABC8R1D2_9AQUA</name>
<reference evidence="1 2" key="1">
    <citation type="submission" date="2024-02" db="EMBL/GenBank/DDBJ databases">
        <authorList>
            <person name="Vignale AGUSTIN F."/>
            <person name="Sosa J E."/>
            <person name="Modenutti C."/>
        </authorList>
    </citation>
    <scope>NUCLEOTIDE SEQUENCE [LARGE SCALE GENOMIC DNA]</scope>
</reference>
<dbReference type="Proteomes" id="UP001642360">
    <property type="component" value="Unassembled WGS sequence"/>
</dbReference>
<keyword evidence="2" id="KW-1185">Reference proteome</keyword>
<sequence>MSTLKAMKGGPLVLIMALMPVLASKNLVFASLKTFSEQALVHIVQSGGDKGGGSDGGG</sequence>
<proteinExistence type="predicted"/>
<accession>A0ABC8R1D2</accession>
<dbReference type="AlphaFoldDB" id="A0ABC8R1D2"/>
<evidence type="ECO:0000313" key="1">
    <source>
        <dbReference type="EMBL" id="CAK9136423.1"/>
    </source>
</evidence>
<protein>
    <submittedName>
        <fullName evidence="1">Uncharacterized protein</fullName>
    </submittedName>
</protein>
<gene>
    <name evidence="1" type="ORF">ILEXP_LOCUS3397</name>
</gene>
<comment type="caution">
    <text evidence="1">The sequence shown here is derived from an EMBL/GenBank/DDBJ whole genome shotgun (WGS) entry which is preliminary data.</text>
</comment>